<evidence type="ECO:0000313" key="1">
    <source>
        <dbReference type="EMBL" id="GAJ21614.1"/>
    </source>
</evidence>
<dbReference type="EMBL" id="BARW01038272">
    <property type="protein sequence ID" value="GAJ21614.1"/>
    <property type="molecule type" value="Genomic_DNA"/>
</dbReference>
<protein>
    <submittedName>
        <fullName evidence="1">Uncharacterized protein</fullName>
    </submittedName>
</protein>
<accession>X1UVW8</accession>
<proteinExistence type="predicted"/>
<sequence>MPYSVKRNELTDEKWEEMNNIVQRYVCAQCENELTIHTNPSAGTLDVGCINKEHHGWLEKTTAVQEYRRAGQLEEG</sequence>
<reference evidence="1" key="1">
    <citation type="journal article" date="2014" name="Front. Microbiol.">
        <title>High frequency of phylogenetically diverse reductive dehalogenase-homologous genes in deep subseafloor sedimentary metagenomes.</title>
        <authorList>
            <person name="Kawai M."/>
            <person name="Futagami T."/>
            <person name="Toyoda A."/>
            <person name="Takaki Y."/>
            <person name="Nishi S."/>
            <person name="Hori S."/>
            <person name="Arai W."/>
            <person name="Tsubouchi T."/>
            <person name="Morono Y."/>
            <person name="Uchiyama I."/>
            <person name="Ito T."/>
            <person name="Fujiyama A."/>
            <person name="Inagaki F."/>
            <person name="Takami H."/>
        </authorList>
    </citation>
    <scope>NUCLEOTIDE SEQUENCE</scope>
    <source>
        <strain evidence="1">Expedition CK06-06</strain>
    </source>
</reference>
<feature type="non-terminal residue" evidence="1">
    <location>
        <position position="76"/>
    </location>
</feature>
<organism evidence="1">
    <name type="scientific">marine sediment metagenome</name>
    <dbReference type="NCBI Taxonomy" id="412755"/>
    <lineage>
        <taxon>unclassified sequences</taxon>
        <taxon>metagenomes</taxon>
        <taxon>ecological metagenomes</taxon>
    </lineage>
</organism>
<comment type="caution">
    <text evidence="1">The sequence shown here is derived from an EMBL/GenBank/DDBJ whole genome shotgun (WGS) entry which is preliminary data.</text>
</comment>
<gene>
    <name evidence="1" type="ORF">S12H4_58792</name>
</gene>
<name>X1UVW8_9ZZZZ</name>
<dbReference type="AlphaFoldDB" id="X1UVW8"/>